<evidence type="ECO:0000256" key="1">
    <source>
        <dbReference type="ARBA" id="ARBA00009986"/>
    </source>
</evidence>
<keyword evidence="2" id="KW-0560">Oxidoreductase</keyword>
<dbReference type="AlphaFoldDB" id="A0A6J7R0M7"/>
<protein>
    <submittedName>
        <fullName evidence="5">Unannotated protein</fullName>
    </submittedName>
</protein>
<dbReference type="InterPro" id="IPR016161">
    <property type="entry name" value="Ald_DH/histidinol_DH"/>
</dbReference>
<dbReference type="Pfam" id="PF00171">
    <property type="entry name" value="Aldedh"/>
    <property type="match status" value="1"/>
</dbReference>
<dbReference type="PANTHER" id="PTHR42804:SF1">
    <property type="entry name" value="ALDEHYDE DEHYDROGENASE-RELATED"/>
    <property type="match status" value="1"/>
</dbReference>
<accession>A0A6J7R0M7</accession>
<evidence type="ECO:0000256" key="2">
    <source>
        <dbReference type="ARBA" id="ARBA00023002"/>
    </source>
</evidence>
<evidence type="ECO:0000259" key="3">
    <source>
        <dbReference type="Pfam" id="PF00171"/>
    </source>
</evidence>
<dbReference type="FunFam" id="3.40.309.10:FF:000012">
    <property type="entry name" value="Betaine aldehyde dehydrogenase"/>
    <property type="match status" value="1"/>
</dbReference>
<dbReference type="InterPro" id="IPR015590">
    <property type="entry name" value="Aldehyde_DH_dom"/>
</dbReference>
<dbReference type="CDD" id="cd07138">
    <property type="entry name" value="ALDH_CddD_SSP0762"/>
    <property type="match status" value="1"/>
</dbReference>
<evidence type="ECO:0000313" key="4">
    <source>
        <dbReference type="EMBL" id="CAB4961673.1"/>
    </source>
</evidence>
<feature type="domain" description="Aldehyde dehydrogenase" evidence="3">
    <location>
        <begin position="15"/>
        <end position="474"/>
    </location>
</feature>
<dbReference type="FunFam" id="3.40.605.10:FF:000007">
    <property type="entry name" value="NAD/NADP-dependent betaine aldehyde dehydrogenase"/>
    <property type="match status" value="1"/>
</dbReference>
<name>A0A6J7R0M7_9ZZZZ</name>
<dbReference type="InterPro" id="IPR016163">
    <property type="entry name" value="Ald_DH_C"/>
</dbReference>
<dbReference type="Gene3D" id="3.40.605.10">
    <property type="entry name" value="Aldehyde Dehydrogenase, Chain A, domain 1"/>
    <property type="match status" value="1"/>
</dbReference>
<dbReference type="GO" id="GO:0016620">
    <property type="term" value="F:oxidoreductase activity, acting on the aldehyde or oxo group of donors, NAD or NADP as acceptor"/>
    <property type="evidence" value="ECO:0007669"/>
    <property type="project" value="InterPro"/>
</dbReference>
<evidence type="ECO:0000313" key="5">
    <source>
        <dbReference type="EMBL" id="CAB5023557.1"/>
    </source>
</evidence>
<gene>
    <name evidence="4" type="ORF">UFOPK3752_02321</name>
    <name evidence="5" type="ORF">UFOPK4150_00389</name>
</gene>
<dbReference type="EMBL" id="CAFBPU010000006">
    <property type="protein sequence ID" value="CAB5023557.1"/>
    <property type="molecule type" value="Genomic_DNA"/>
</dbReference>
<dbReference type="PANTHER" id="PTHR42804">
    <property type="entry name" value="ALDEHYDE DEHYDROGENASE"/>
    <property type="match status" value="1"/>
</dbReference>
<dbReference type="PROSITE" id="PS00687">
    <property type="entry name" value="ALDEHYDE_DEHYDR_GLU"/>
    <property type="match status" value="1"/>
</dbReference>
<dbReference type="FunFam" id="3.40.605.10:FF:000026">
    <property type="entry name" value="Aldehyde dehydrogenase, putative"/>
    <property type="match status" value="1"/>
</dbReference>
<dbReference type="InterPro" id="IPR016162">
    <property type="entry name" value="Ald_DH_N"/>
</dbReference>
<dbReference type="EMBL" id="CAFBND010000165">
    <property type="protein sequence ID" value="CAB4961673.1"/>
    <property type="molecule type" value="Genomic_DNA"/>
</dbReference>
<dbReference type="InterPro" id="IPR029510">
    <property type="entry name" value="Ald_DH_CS_GLU"/>
</dbReference>
<comment type="similarity">
    <text evidence="1">Belongs to the aldehyde dehydrogenase family.</text>
</comment>
<organism evidence="5">
    <name type="scientific">freshwater metagenome</name>
    <dbReference type="NCBI Taxonomy" id="449393"/>
    <lineage>
        <taxon>unclassified sequences</taxon>
        <taxon>metagenomes</taxon>
        <taxon>ecological metagenomes</taxon>
    </lineage>
</organism>
<reference evidence="5" key="1">
    <citation type="submission" date="2020-05" db="EMBL/GenBank/DDBJ databases">
        <authorList>
            <person name="Chiriac C."/>
            <person name="Salcher M."/>
            <person name="Ghai R."/>
            <person name="Kavagutti S V."/>
        </authorList>
    </citation>
    <scope>NUCLEOTIDE SEQUENCE</scope>
</reference>
<proteinExistence type="inferred from homology"/>
<dbReference type="Gene3D" id="3.40.309.10">
    <property type="entry name" value="Aldehyde Dehydrogenase, Chain A, domain 2"/>
    <property type="match status" value="1"/>
</dbReference>
<dbReference type="SUPFAM" id="SSF53720">
    <property type="entry name" value="ALDH-like"/>
    <property type="match status" value="1"/>
</dbReference>
<sequence>MSDYNFDVHHINGAWVQAESSERIEVIDAATEEVIGRIPAGTAKEVDTAVKAARAAFDSWSTTTPEFRGNLLKAASEAILARTEELAVIQSREVGTPLALSRAMHVGLPSVTVGSQNDFVGHAFDPEIIGNATIVKEAIGVVGLIAPWNFPLQQVVAKVAPALAAGCTIVLKPSEFAPLTTYALIEILEAAGLPAGVLNVVFGDGPTVGEAIVTHPDIDMVSFTGSTAVGKRICALAADKVKRVALELGGKSPLVVLPDADVNMVAQRVVGAITLNSGQACSALTRIVVPQSRLAEVESAILAAVATIKVGDPMSEDTAMGPLVSERQLGRVRALIDKGIAEGARLLTGGSGLPEGLTKGYYVQPTVFSDVTIDMTIAQEEIFGPVMSIQPYDDALGDDEAVRIANATVYGLAAAVMGADVARANAVARRIRAGQVEVNAGAFNPIAPFGGYKQSGHGRELGRHAVEEYLEMKALLN</sequence>